<dbReference type="Pfam" id="PF00379">
    <property type="entry name" value="Chitin_bind_4"/>
    <property type="match status" value="1"/>
</dbReference>
<keyword evidence="4" id="KW-1185">Reference proteome</keyword>
<dbReference type="PROSITE" id="PS51155">
    <property type="entry name" value="CHIT_BIND_RR_2"/>
    <property type="match status" value="1"/>
</dbReference>
<comment type="caution">
    <text evidence="3">The sequence shown here is derived from an EMBL/GenBank/DDBJ whole genome shotgun (WGS) entry which is preliminary data.</text>
</comment>
<name>A0A8J6HGC0_TENMO</name>
<accession>A0A8J6HGC0</accession>
<reference evidence="3" key="1">
    <citation type="journal article" date="2020" name="J Insects Food Feed">
        <title>The yellow mealworm (Tenebrio molitor) genome: a resource for the emerging insects as food and feed industry.</title>
        <authorList>
            <person name="Eriksson T."/>
            <person name="Andere A."/>
            <person name="Kelstrup H."/>
            <person name="Emery V."/>
            <person name="Picard C."/>
        </authorList>
    </citation>
    <scope>NUCLEOTIDE SEQUENCE</scope>
    <source>
        <strain evidence="3">Stoneville</strain>
        <tissue evidence="3">Whole head</tissue>
    </source>
</reference>
<dbReference type="InterPro" id="IPR000618">
    <property type="entry name" value="Insect_cuticle"/>
</dbReference>
<dbReference type="Proteomes" id="UP000719412">
    <property type="component" value="Unassembled WGS sequence"/>
</dbReference>
<sequence length="1599" mass="181569">MPPKVSVKSLIEESLSGNFENVHKTINSKQIQLETVGAIKILVAICNACYQNLSTPENLNERHLIAASKCLLKFIQVSNDQNYESYAQSAFYIVKLLMEKKKFNCIVELEDLLLPEFMPLILTEKHNSIYQNISKSIYNVIVKIARGTEESDADVALSLSYLLSRLYQKLDKVKLLETVHNSILGLVTLGVTSDKLLQFYQHVFVLIDRVEEPSLYPLLINNFSFLYTHLLKNEQFPLASACYKFTTNKLSQLFKRPDNYLLVAILEVVEWVTPGDENVFKHLPAQAHDKLKTYHARYQSTPDLQSICDFIASVAFTALQVYKKSNRWVEKMEAHLEFYAFLNDVSVIMSKTPYKCPCKGCPTRKNLNEALRTLNSVGGLGRLCITSDCEVSRTYKIEILRYLDKYIEYVAILKENNCAKWEKYWYDAGVHLYTIGAHLQQEKETEMFILYMQKFVQGVLQLEGFSSKVIGKNYLTSALNLIGDSFYESRDYEKCLLVTSLGIVSGECPKHEILRWMKAKAACRDSSIEENQDLQGLTLVSVFDKCGDELALYYPKGGFQLAPERKIELLLYELRQYNSKWKSKVPMSSAFRELSQIADSRETAEVFLEIWGDGEMLVHETLPLLLQDTVKRVEAVKLPNKELLLSHLYFLQHKYRVKDAIVKHCDEMERTMVVTKSGPESGDPNAECDLVSSYDCLKLSRYLKMVKELNKSLELVQEWMSRRELEESEEASRLYKLLAKIGHEYRLHGHIAKSLQAWELALKVATKEQSALYKVQASGFIIEMADVRRPLVATIVTEAEQCLFALKLNKNFEELIVYFLCKAEAFLYVEFNTAYKAFRQALNYHQEYRGSSILRARVHLVEHKFVTLPCRFPVDGHKEYSLVKIHQANNCANAYYNETTNVTSYDMRIFFDIYDSLAKMYHDLRLPREVRCYARDAVVIAQKMVLPMRTTPYLYYLALADIRSCRLDDCRVKIKDFSDILGLTRGNNPTNHLQARDKEKCTNVVDNLVDDFKEMMLDVPERARVTSSGSPSFASETFKSPSFLNHEDHCECFYCTCVEYQEFVLKKTYLNALLHQHDNNLSVAKSFFGGCVEIYQYLTSKQKIYSKKIAKRISAELVPVPLDRLVDTYCSVLLEYGNFTIRTGRLTDASSINKKTLDILEPFSLQFVHLYNEVLAQKSNIVANMLFIQKPMLVNVNQCEESEGAKTPHSKQSKVFLSPDCRPDSVELFKVIPKSLKFDLSDTEDEAEVKKTGPPKNLPPFLQVGKTPTPSASGLKVYRSAKTGKVLVEIPAFKRPIEGSVGSSTPQTVKAGNENSLASRTKLLTERLRSSSRKGRNGADENSNKGGASGTRSSVRQNLQRQLDDAEEMERRGVDLVEMLWLQSSRFVIKKLEKIVMGAAERKTTAKGRVIKVSPTTNEKKESVKSRKRGRAEQRIKTVFQALYKRDLLQSKQISKSAALVCITMLQVSTSGFLIAVVCVVGSTDEIKKYDFHNDGLGNYTLDVEAGEFVRKEQGHLENENTEDEAMSVEGQVVYKVDDSLKLVVEYVADGGGYRPKVRWVFLPKVPPRSGAEGEDGGPGGKSGISGTVLGTLVGGNGK</sequence>
<dbReference type="GO" id="GO:0042302">
    <property type="term" value="F:structural constituent of cuticle"/>
    <property type="evidence" value="ECO:0007669"/>
    <property type="project" value="UniProtKB-UniRule"/>
</dbReference>
<organism evidence="3 4">
    <name type="scientific">Tenebrio molitor</name>
    <name type="common">Yellow mealworm beetle</name>
    <dbReference type="NCBI Taxonomy" id="7067"/>
    <lineage>
        <taxon>Eukaryota</taxon>
        <taxon>Metazoa</taxon>
        <taxon>Ecdysozoa</taxon>
        <taxon>Arthropoda</taxon>
        <taxon>Hexapoda</taxon>
        <taxon>Insecta</taxon>
        <taxon>Pterygota</taxon>
        <taxon>Neoptera</taxon>
        <taxon>Endopterygota</taxon>
        <taxon>Coleoptera</taxon>
        <taxon>Polyphaga</taxon>
        <taxon>Cucujiformia</taxon>
        <taxon>Tenebrionidae</taxon>
        <taxon>Tenebrio</taxon>
    </lineage>
</organism>
<gene>
    <name evidence="3" type="ORF">GEV33_009668</name>
</gene>
<protein>
    <submittedName>
        <fullName evidence="3">Uncharacterized protein</fullName>
    </submittedName>
</protein>
<feature type="region of interest" description="Disordered" evidence="2">
    <location>
        <begin position="1297"/>
        <end position="1367"/>
    </location>
</feature>
<feature type="compositionally biased region" description="Polar residues" evidence="2">
    <location>
        <begin position="1344"/>
        <end position="1361"/>
    </location>
</feature>
<proteinExistence type="predicted"/>
<feature type="region of interest" description="Disordered" evidence="2">
    <location>
        <begin position="1569"/>
        <end position="1599"/>
    </location>
</feature>
<keyword evidence="1" id="KW-0193">Cuticle</keyword>
<feature type="compositionally biased region" description="Polar residues" evidence="2">
    <location>
        <begin position="1301"/>
        <end position="1319"/>
    </location>
</feature>
<dbReference type="EMBL" id="JABDTM020025574">
    <property type="protein sequence ID" value="KAH0813123.1"/>
    <property type="molecule type" value="Genomic_DNA"/>
</dbReference>
<evidence type="ECO:0000313" key="4">
    <source>
        <dbReference type="Proteomes" id="UP000719412"/>
    </source>
</evidence>
<evidence type="ECO:0000256" key="2">
    <source>
        <dbReference type="SAM" id="MobiDB-lite"/>
    </source>
</evidence>
<evidence type="ECO:0000256" key="1">
    <source>
        <dbReference type="PROSITE-ProRule" id="PRU00497"/>
    </source>
</evidence>
<reference evidence="3" key="2">
    <citation type="submission" date="2021-08" db="EMBL/GenBank/DDBJ databases">
        <authorList>
            <person name="Eriksson T."/>
        </authorList>
    </citation>
    <scope>NUCLEOTIDE SEQUENCE</scope>
    <source>
        <strain evidence="3">Stoneville</strain>
        <tissue evidence="3">Whole head</tissue>
    </source>
</reference>
<feature type="region of interest" description="Disordered" evidence="2">
    <location>
        <begin position="1246"/>
        <end position="1270"/>
    </location>
</feature>
<evidence type="ECO:0000313" key="3">
    <source>
        <dbReference type="EMBL" id="KAH0813123.1"/>
    </source>
</evidence>